<evidence type="ECO:0000313" key="3">
    <source>
        <dbReference type="EMBL" id="MVN22978.1"/>
    </source>
</evidence>
<keyword evidence="1" id="KW-0175">Coiled coil</keyword>
<dbReference type="Gene3D" id="1.10.260.40">
    <property type="entry name" value="lambda repressor-like DNA-binding domains"/>
    <property type="match status" value="1"/>
</dbReference>
<evidence type="ECO:0000256" key="1">
    <source>
        <dbReference type="SAM" id="Coils"/>
    </source>
</evidence>
<sequence>MRIQAKLKLLRHDRGYNQEDVARLTGISIPAYSKIETGITDLNYSRIEQLAALYELTPVQLLDPEYDPLQKNDALLLKILQEQLAKKEQQVSEMQNKMIALFEQLNANVIKKTA</sequence>
<name>A0A7K1T0C7_9SPHI</name>
<protein>
    <submittedName>
        <fullName evidence="3">Helix-turn-helix domain-containing protein</fullName>
    </submittedName>
</protein>
<dbReference type="InterPro" id="IPR001387">
    <property type="entry name" value="Cro/C1-type_HTH"/>
</dbReference>
<dbReference type="SMART" id="SM00530">
    <property type="entry name" value="HTH_XRE"/>
    <property type="match status" value="1"/>
</dbReference>
<reference evidence="3 4" key="1">
    <citation type="submission" date="2019-12" db="EMBL/GenBank/DDBJ databases">
        <title>Mucilaginibacter sp. HMF7410 genome sequencing and assembly.</title>
        <authorList>
            <person name="Kang H."/>
            <person name="Cha I."/>
            <person name="Kim H."/>
            <person name="Joh K."/>
        </authorList>
    </citation>
    <scope>NUCLEOTIDE SEQUENCE [LARGE SCALE GENOMIC DNA]</scope>
    <source>
        <strain evidence="3 4">HMF7410</strain>
    </source>
</reference>
<dbReference type="CDD" id="cd00093">
    <property type="entry name" value="HTH_XRE"/>
    <property type="match status" value="1"/>
</dbReference>
<accession>A0A7K1T0C7</accession>
<gene>
    <name evidence="3" type="ORF">GO621_15740</name>
</gene>
<feature type="domain" description="HTH cro/C1-type" evidence="2">
    <location>
        <begin position="7"/>
        <end position="61"/>
    </location>
</feature>
<dbReference type="PROSITE" id="PS50943">
    <property type="entry name" value="HTH_CROC1"/>
    <property type="match status" value="1"/>
</dbReference>
<keyword evidence="4" id="KW-1185">Reference proteome</keyword>
<dbReference type="AlphaFoldDB" id="A0A7K1T0C7"/>
<dbReference type="EMBL" id="WPIK01000016">
    <property type="protein sequence ID" value="MVN22978.1"/>
    <property type="molecule type" value="Genomic_DNA"/>
</dbReference>
<proteinExistence type="predicted"/>
<dbReference type="Proteomes" id="UP000462014">
    <property type="component" value="Unassembled WGS sequence"/>
</dbReference>
<dbReference type="Pfam" id="PF13560">
    <property type="entry name" value="HTH_31"/>
    <property type="match status" value="1"/>
</dbReference>
<dbReference type="RefSeq" id="WP_157568759.1">
    <property type="nucleotide sequence ID" value="NZ_WPIK01000016.1"/>
</dbReference>
<feature type="coiled-coil region" evidence="1">
    <location>
        <begin position="77"/>
        <end position="104"/>
    </location>
</feature>
<dbReference type="SUPFAM" id="SSF47413">
    <property type="entry name" value="lambda repressor-like DNA-binding domains"/>
    <property type="match status" value="1"/>
</dbReference>
<evidence type="ECO:0000313" key="4">
    <source>
        <dbReference type="Proteomes" id="UP000462014"/>
    </source>
</evidence>
<dbReference type="InterPro" id="IPR010982">
    <property type="entry name" value="Lambda_DNA-bd_dom_sf"/>
</dbReference>
<evidence type="ECO:0000259" key="2">
    <source>
        <dbReference type="PROSITE" id="PS50943"/>
    </source>
</evidence>
<comment type="caution">
    <text evidence="3">The sequence shown here is derived from an EMBL/GenBank/DDBJ whole genome shotgun (WGS) entry which is preliminary data.</text>
</comment>
<dbReference type="GO" id="GO:0003677">
    <property type="term" value="F:DNA binding"/>
    <property type="evidence" value="ECO:0007669"/>
    <property type="project" value="InterPro"/>
</dbReference>
<organism evidence="3 4">
    <name type="scientific">Mucilaginibacter arboris</name>
    <dbReference type="NCBI Taxonomy" id="2682090"/>
    <lineage>
        <taxon>Bacteria</taxon>
        <taxon>Pseudomonadati</taxon>
        <taxon>Bacteroidota</taxon>
        <taxon>Sphingobacteriia</taxon>
        <taxon>Sphingobacteriales</taxon>
        <taxon>Sphingobacteriaceae</taxon>
        <taxon>Mucilaginibacter</taxon>
    </lineage>
</organism>